<dbReference type="Proteomes" id="UP000237347">
    <property type="component" value="Unassembled WGS sequence"/>
</dbReference>
<evidence type="ECO:0000313" key="3">
    <source>
        <dbReference type="Proteomes" id="UP000237347"/>
    </source>
</evidence>
<accession>A0AAW0KEB8</accession>
<comment type="caution">
    <text evidence="2">The sequence shown here is derived from an EMBL/GenBank/DDBJ whole genome shotgun (WGS) entry which is preliminary data.</text>
</comment>
<evidence type="ECO:0000256" key="1">
    <source>
        <dbReference type="SAM" id="MobiDB-lite"/>
    </source>
</evidence>
<feature type="compositionally biased region" description="Polar residues" evidence="1">
    <location>
        <begin position="1"/>
        <end position="23"/>
    </location>
</feature>
<proteinExistence type="predicted"/>
<organism evidence="2 3">
    <name type="scientific">Quercus suber</name>
    <name type="common">Cork oak</name>
    <dbReference type="NCBI Taxonomy" id="58331"/>
    <lineage>
        <taxon>Eukaryota</taxon>
        <taxon>Viridiplantae</taxon>
        <taxon>Streptophyta</taxon>
        <taxon>Embryophyta</taxon>
        <taxon>Tracheophyta</taxon>
        <taxon>Spermatophyta</taxon>
        <taxon>Magnoliopsida</taxon>
        <taxon>eudicotyledons</taxon>
        <taxon>Gunneridae</taxon>
        <taxon>Pentapetalae</taxon>
        <taxon>rosids</taxon>
        <taxon>fabids</taxon>
        <taxon>Fagales</taxon>
        <taxon>Fagaceae</taxon>
        <taxon>Quercus</taxon>
    </lineage>
</organism>
<dbReference type="EMBL" id="PKMF04000322">
    <property type="protein sequence ID" value="KAK7837755.1"/>
    <property type="molecule type" value="Genomic_DNA"/>
</dbReference>
<reference evidence="2 3" key="1">
    <citation type="journal article" date="2018" name="Sci. Data">
        <title>The draft genome sequence of cork oak.</title>
        <authorList>
            <person name="Ramos A.M."/>
            <person name="Usie A."/>
            <person name="Barbosa P."/>
            <person name="Barros P.M."/>
            <person name="Capote T."/>
            <person name="Chaves I."/>
            <person name="Simoes F."/>
            <person name="Abreu I."/>
            <person name="Carrasquinho I."/>
            <person name="Faro C."/>
            <person name="Guimaraes J.B."/>
            <person name="Mendonca D."/>
            <person name="Nobrega F."/>
            <person name="Rodrigues L."/>
            <person name="Saibo N.J.M."/>
            <person name="Varela M.C."/>
            <person name="Egas C."/>
            <person name="Matos J."/>
            <person name="Miguel C.M."/>
            <person name="Oliveira M.M."/>
            <person name="Ricardo C.P."/>
            <person name="Goncalves S."/>
        </authorList>
    </citation>
    <scope>NUCLEOTIDE SEQUENCE [LARGE SCALE GENOMIC DNA]</scope>
    <source>
        <strain evidence="3">cv. HL8</strain>
    </source>
</reference>
<protein>
    <submittedName>
        <fullName evidence="2">Uncharacterized protein</fullName>
    </submittedName>
</protein>
<feature type="region of interest" description="Disordered" evidence="1">
    <location>
        <begin position="1"/>
        <end position="37"/>
    </location>
</feature>
<name>A0AAW0KEB8_QUESU</name>
<keyword evidence="3" id="KW-1185">Reference proteome</keyword>
<sequence length="138" mass="15285">MPPRSKNTGNAPNNFGNGRNQQDGNRDFRHDQGQPPEMIQMMQTLVGVVQQQYLLPCLSSVGTTSPADMSSIADKQKANGVIRRIKIVITKKQLQELLTKQASVEDVLSGLQKKTCNNAFDSRTNWKPKLESISEGSE</sequence>
<gene>
    <name evidence="2" type="ORF">CFP56_020838</name>
</gene>
<evidence type="ECO:0000313" key="2">
    <source>
        <dbReference type="EMBL" id="KAK7837755.1"/>
    </source>
</evidence>
<dbReference type="AlphaFoldDB" id="A0AAW0KEB8"/>